<protein>
    <submittedName>
        <fullName evidence="3">Proline dehydrogenase family protein</fullName>
    </submittedName>
</protein>
<reference evidence="4" key="1">
    <citation type="journal article" date="2019" name="Int. J. Syst. Evol. Microbiol.">
        <title>The Global Catalogue of Microorganisms (GCM) 10K type strain sequencing project: providing services to taxonomists for standard genome sequencing and annotation.</title>
        <authorList>
            <consortium name="The Broad Institute Genomics Platform"/>
            <consortium name="The Broad Institute Genome Sequencing Center for Infectious Disease"/>
            <person name="Wu L."/>
            <person name="Ma J."/>
        </authorList>
    </citation>
    <scope>NUCLEOTIDE SEQUENCE [LARGE SCALE GENOMIC DNA]</scope>
    <source>
        <strain evidence="4">JCM 31921</strain>
    </source>
</reference>
<accession>A0ABP8MFK3</accession>
<dbReference type="InterPro" id="IPR002872">
    <property type="entry name" value="Proline_DH_dom"/>
</dbReference>
<evidence type="ECO:0000313" key="4">
    <source>
        <dbReference type="Proteomes" id="UP001501410"/>
    </source>
</evidence>
<organism evidence="3 4">
    <name type="scientific">Rurimicrobium arvi</name>
    <dbReference type="NCBI Taxonomy" id="2049916"/>
    <lineage>
        <taxon>Bacteria</taxon>
        <taxon>Pseudomonadati</taxon>
        <taxon>Bacteroidota</taxon>
        <taxon>Chitinophagia</taxon>
        <taxon>Chitinophagales</taxon>
        <taxon>Chitinophagaceae</taxon>
        <taxon>Rurimicrobium</taxon>
    </lineage>
</organism>
<dbReference type="PANTHER" id="PTHR13914:SF0">
    <property type="entry name" value="PROLINE DEHYDROGENASE 1, MITOCHONDRIAL"/>
    <property type="match status" value="1"/>
</dbReference>
<dbReference type="PANTHER" id="PTHR13914">
    <property type="entry name" value="PROLINE OXIDASE"/>
    <property type="match status" value="1"/>
</dbReference>
<dbReference type="RefSeq" id="WP_344822156.1">
    <property type="nucleotide sequence ID" value="NZ_BAABEZ010000002.1"/>
</dbReference>
<evidence type="ECO:0000313" key="3">
    <source>
        <dbReference type="EMBL" id="GAA4449548.1"/>
    </source>
</evidence>
<keyword evidence="4" id="KW-1185">Reference proteome</keyword>
<evidence type="ECO:0000259" key="2">
    <source>
        <dbReference type="Pfam" id="PF01619"/>
    </source>
</evidence>
<dbReference type="InterPro" id="IPR029041">
    <property type="entry name" value="FAD-linked_oxidoreductase-like"/>
</dbReference>
<dbReference type="Proteomes" id="UP001501410">
    <property type="component" value="Unassembled WGS sequence"/>
</dbReference>
<gene>
    <name evidence="3" type="ORF">GCM10023092_03980</name>
</gene>
<feature type="domain" description="Proline dehydrogenase" evidence="2">
    <location>
        <begin position="75"/>
        <end position="372"/>
    </location>
</feature>
<comment type="caution">
    <text evidence="3">The sequence shown here is derived from an EMBL/GenBank/DDBJ whole genome shotgun (WGS) entry which is preliminary data.</text>
</comment>
<dbReference type="Gene3D" id="3.20.20.220">
    <property type="match status" value="1"/>
</dbReference>
<sequence>MLPQFENTEIAFRYRSNAELKQARFLFSSMGSPILTGLGMTATKWAMALHLPVNGLIKRTIFKQFCGGETMEEAAATADTLSKYNVGVILDYGVEGKEGESEFDKAVPEFLKAIDFAAGQKNIPFISIKVTGFSRFALLEKLDAGEQLTQQEQEEWNRVFTRIDRICARAAEKNIKVLVDAEESWIQKPIDQMTDQMMERYNKKTAVVYNTFQLYLHSRLPFLKASLQQARQKGYLLGAKLVRGAYMEKERLRASEMNYPSPVQVDKAATDHDYNEAVLFCIEHLNDLELFIGTHNEYSCLQAAKEMQERGIPSTHAHVYFSQLYGMSDNISFNLADSGYKVAKYLPYGPVRDVMPYLMRRAQENTSVAGQTGRELTLINKELKRRKLA</sequence>
<keyword evidence="1" id="KW-0560">Oxidoreductase</keyword>
<name>A0ABP8MFK3_9BACT</name>
<dbReference type="Pfam" id="PF01619">
    <property type="entry name" value="Pro_dh"/>
    <property type="match status" value="1"/>
</dbReference>
<dbReference type="InterPro" id="IPR015659">
    <property type="entry name" value="Proline_oxidase"/>
</dbReference>
<evidence type="ECO:0000256" key="1">
    <source>
        <dbReference type="ARBA" id="ARBA00023002"/>
    </source>
</evidence>
<dbReference type="SUPFAM" id="SSF51730">
    <property type="entry name" value="FAD-linked oxidoreductase"/>
    <property type="match status" value="1"/>
</dbReference>
<proteinExistence type="predicted"/>
<dbReference type="EMBL" id="BAABEZ010000002">
    <property type="protein sequence ID" value="GAA4449548.1"/>
    <property type="molecule type" value="Genomic_DNA"/>
</dbReference>